<reference evidence="2 3" key="1">
    <citation type="submission" date="2019-12" db="EMBL/GenBank/DDBJ databases">
        <title>Genomic-based taxomic classification of the family Erythrobacteraceae.</title>
        <authorList>
            <person name="Xu L."/>
        </authorList>
    </citation>
    <scope>NUCLEOTIDE SEQUENCE [LARGE SCALE GENOMIC DNA]</scope>
    <source>
        <strain evidence="2 3">KCTC 42006</strain>
    </source>
</reference>
<dbReference type="PANTHER" id="PTHR24422">
    <property type="entry name" value="CHEMOTAXIS PROTEIN METHYLTRANSFERASE"/>
    <property type="match status" value="1"/>
</dbReference>
<feature type="domain" description="CheR-type methyltransferase" evidence="1">
    <location>
        <begin position="1"/>
        <end position="274"/>
    </location>
</feature>
<dbReference type="Pfam" id="PF01739">
    <property type="entry name" value="CheR"/>
    <property type="match status" value="1"/>
</dbReference>
<proteinExistence type="predicted"/>
<dbReference type="InterPro" id="IPR000780">
    <property type="entry name" value="CheR_MeTrfase"/>
</dbReference>
<dbReference type="InterPro" id="IPR050903">
    <property type="entry name" value="Bact_Chemotaxis_MeTrfase"/>
</dbReference>
<dbReference type="EMBL" id="WTYZ01000001">
    <property type="protein sequence ID" value="MXO82797.1"/>
    <property type="molecule type" value="Genomic_DNA"/>
</dbReference>
<dbReference type="CDD" id="cd02440">
    <property type="entry name" value="AdoMet_MTases"/>
    <property type="match status" value="1"/>
</dbReference>
<comment type="caution">
    <text evidence="2">The sequence shown here is derived from an EMBL/GenBank/DDBJ whole genome shotgun (WGS) entry which is preliminary data.</text>
</comment>
<keyword evidence="3" id="KW-1185">Reference proteome</keyword>
<dbReference type="SUPFAM" id="SSF53335">
    <property type="entry name" value="S-adenosyl-L-methionine-dependent methyltransferases"/>
    <property type="match status" value="1"/>
</dbReference>
<keyword evidence="2" id="KW-0808">Transferase</keyword>
<dbReference type="Gene3D" id="3.40.50.150">
    <property type="entry name" value="Vaccinia Virus protein VP39"/>
    <property type="match status" value="1"/>
</dbReference>
<dbReference type="InterPro" id="IPR022642">
    <property type="entry name" value="CheR_C"/>
</dbReference>
<evidence type="ECO:0000313" key="3">
    <source>
        <dbReference type="Proteomes" id="UP000460290"/>
    </source>
</evidence>
<dbReference type="AlphaFoldDB" id="A0A844Z6V1"/>
<gene>
    <name evidence="2" type="ORF">GRI35_05395</name>
</gene>
<dbReference type="PANTHER" id="PTHR24422:SF21">
    <property type="entry name" value="CHEMOTAXIS PROTEIN METHYLTRANSFERASE 1"/>
    <property type="match status" value="1"/>
</dbReference>
<organism evidence="2 3">
    <name type="scientific">Pontixanthobacter aestiaquae</name>
    <dbReference type="NCBI Taxonomy" id="1509367"/>
    <lineage>
        <taxon>Bacteria</taxon>
        <taxon>Pseudomonadati</taxon>
        <taxon>Pseudomonadota</taxon>
        <taxon>Alphaproteobacteria</taxon>
        <taxon>Sphingomonadales</taxon>
        <taxon>Erythrobacteraceae</taxon>
        <taxon>Pontixanthobacter</taxon>
    </lineage>
</organism>
<dbReference type="SUPFAM" id="SSF47757">
    <property type="entry name" value="Chemotaxis receptor methyltransferase CheR, N-terminal domain"/>
    <property type="match status" value="1"/>
</dbReference>
<dbReference type="RefSeq" id="WP_160613208.1">
    <property type="nucleotide sequence ID" value="NZ_JAUFQM010000001.1"/>
</dbReference>
<dbReference type="InterPro" id="IPR029063">
    <property type="entry name" value="SAM-dependent_MTases_sf"/>
</dbReference>
<dbReference type="GO" id="GO:0032259">
    <property type="term" value="P:methylation"/>
    <property type="evidence" value="ECO:0007669"/>
    <property type="project" value="UniProtKB-KW"/>
</dbReference>
<dbReference type="PROSITE" id="PS50123">
    <property type="entry name" value="CHER"/>
    <property type="match status" value="1"/>
</dbReference>
<accession>A0A844Z6V1</accession>
<evidence type="ECO:0000259" key="1">
    <source>
        <dbReference type="PROSITE" id="PS50123"/>
    </source>
</evidence>
<evidence type="ECO:0000313" key="2">
    <source>
        <dbReference type="EMBL" id="MXO82797.1"/>
    </source>
</evidence>
<dbReference type="GO" id="GO:0008757">
    <property type="term" value="F:S-adenosylmethionine-dependent methyltransferase activity"/>
    <property type="evidence" value="ECO:0007669"/>
    <property type="project" value="InterPro"/>
</dbReference>
<protein>
    <submittedName>
        <fullName evidence="2">Methyltransferase domain-containing protein</fullName>
    </submittedName>
</protein>
<name>A0A844Z6V1_9SPHN</name>
<sequence>MEVTEVSYRIIADLLEARTGQQLTEGRRWRIGTALSGIFRERGITNIDQLVCLLADNSNGLLAQDVVEALLNNETYFYRDRIMFELLSQRVLPDLAAKRAETKRLSIWSAGCSTGQEALTLAMLFADNPSLWKGWTIDIVGTDISQKAINAAQRGCYTQFEIQRGLGVTQMLRHFNETQRGWEPSADLRKMVRFKQRNILEPAGNIQRFDLVLCRNVLLYFDTARRSLAFDRIAEAMRDDGWLMIGAGETAVGRTELFQSVERHQGLYQRAPASLMSETGENGAYPARRKHAG</sequence>
<dbReference type="OrthoDB" id="9816309at2"/>
<dbReference type="SMART" id="SM00138">
    <property type="entry name" value="MeTrc"/>
    <property type="match status" value="1"/>
</dbReference>
<dbReference type="PRINTS" id="PR00996">
    <property type="entry name" value="CHERMTFRASE"/>
</dbReference>
<dbReference type="Proteomes" id="UP000460290">
    <property type="component" value="Unassembled WGS sequence"/>
</dbReference>
<keyword evidence="2" id="KW-0489">Methyltransferase</keyword>